<keyword evidence="6" id="KW-0804">Transcription</keyword>
<dbReference type="STRING" id="675120.N1PUE2"/>
<dbReference type="PANTHER" id="PTHR43591:SF30">
    <property type="entry name" value="PROTEIN-METHIONINE METHYLTRANSFERASE LAEA"/>
    <property type="match status" value="1"/>
</dbReference>
<name>N1PUE2_DOTSN</name>
<keyword evidence="2" id="KW-0489">Methyltransferase</keyword>
<comment type="catalytic activity">
    <reaction evidence="9">
        <text>L-methionyl-[protein] + S-adenosyl-L-methionine = S-methyl-L-methionyl-[protein] + S-adenosyl-L-homocysteine</text>
        <dbReference type="Rhea" id="RHEA:60560"/>
        <dbReference type="Rhea" id="RHEA-COMP:12313"/>
        <dbReference type="Rhea" id="RHEA-COMP:15592"/>
        <dbReference type="ChEBI" id="CHEBI:16044"/>
        <dbReference type="ChEBI" id="CHEBI:57856"/>
        <dbReference type="ChEBI" id="CHEBI:59789"/>
        <dbReference type="ChEBI" id="CHEBI:142742"/>
    </reaction>
    <physiologicalReaction direction="left-to-right" evidence="9">
        <dbReference type="Rhea" id="RHEA:60561"/>
    </physiologicalReaction>
</comment>
<evidence type="ECO:0000313" key="12">
    <source>
        <dbReference type="Proteomes" id="UP000016933"/>
    </source>
</evidence>
<evidence type="ECO:0000256" key="10">
    <source>
        <dbReference type="SAM" id="MobiDB-lite"/>
    </source>
</evidence>
<dbReference type="GO" id="GO:0005634">
    <property type="term" value="C:nucleus"/>
    <property type="evidence" value="ECO:0007669"/>
    <property type="project" value="UniProtKB-SubCell"/>
</dbReference>
<dbReference type="SUPFAM" id="SSF53335">
    <property type="entry name" value="S-adenosyl-L-methionine-dependent methyltransferases"/>
    <property type="match status" value="1"/>
</dbReference>
<reference evidence="11 12" key="2">
    <citation type="journal article" date="2012" name="PLoS Pathog.">
        <title>Diverse lifestyles and strategies of plant pathogenesis encoded in the genomes of eighteen Dothideomycetes fungi.</title>
        <authorList>
            <person name="Ohm R.A."/>
            <person name="Feau N."/>
            <person name="Henrissat B."/>
            <person name="Schoch C.L."/>
            <person name="Horwitz B.A."/>
            <person name="Barry K.W."/>
            <person name="Condon B.J."/>
            <person name="Copeland A.C."/>
            <person name="Dhillon B."/>
            <person name="Glaser F."/>
            <person name="Hesse C.N."/>
            <person name="Kosti I."/>
            <person name="LaButti K."/>
            <person name="Lindquist E.A."/>
            <person name="Lucas S."/>
            <person name="Salamov A.A."/>
            <person name="Bradshaw R.E."/>
            <person name="Ciuffetti L."/>
            <person name="Hamelin R.C."/>
            <person name="Kema G.H.J."/>
            <person name="Lawrence C."/>
            <person name="Scott J.A."/>
            <person name="Spatafora J.W."/>
            <person name="Turgeon B.G."/>
            <person name="de Wit P.J.G.M."/>
            <person name="Zhong S."/>
            <person name="Goodwin S.B."/>
            <person name="Grigoriev I.V."/>
        </authorList>
    </citation>
    <scope>NUCLEOTIDE SEQUENCE [LARGE SCALE GENOMIC DNA]</scope>
    <source>
        <strain evidence="12">NZE10 / CBS 128990</strain>
    </source>
</reference>
<dbReference type="CDD" id="cd02440">
    <property type="entry name" value="AdoMet_MTases"/>
    <property type="match status" value="1"/>
</dbReference>
<evidence type="ECO:0008006" key="13">
    <source>
        <dbReference type="Google" id="ProtNLM"/>
    </source>
</evidence>
<dbReference type="AlphaFoldDB" id="N1PUE2"/>
<feature type="region of interest" description="Disordered" evidence="10">
    <location>
        <begin position="1"/>
        <end position="25"/>
    </location>
</feature>
<dbReference type="OMA" id="MDIEEPW"/>
<dbReference type="EMBL" id="KB446537">
    <property type="protein sequence ID" value="EME46563.1"/>
    <property type="molecule type" value="Genomic_DNA"/>
</dbReference>
<comment type="subcellular location">
    <subcellularLocation>
        <location evidence="1">Nucleus</location>
    </subcellularLocation>
</comment>
<proteinExistence type="inferred from homology"/>
<evidence type="ECO:0000256" key="3">
    <source>
        <dbReference type="ARBA" id="ARBA00022679"/>
    </source>
</evidence>
<organism evidence="11 12">
    <name type="scientific">Dothistroma septosporum (strain NZE10 / CBS 128990)</name>
    <name type="common">Red band needle blight fungus</name>
    <name type="synonym">Mycosphaerella pini</name>
    <dbReference type="NCBI Taxonomy" id="675120"/>
    <lineage>
        <taxon>Eukaryota</taxon>
        <taxon>Fungi</taxon>
        <taxon>Dikarya</taxon>
        <taxon>Ascomycota</taxon>
        <taxon>Pezizomycotina</taxon>
        <taxon>Dothideomycetes</taxon>
        <taxon>Dothideomycetidae</taxon>
        <taxon>Mycosphaerellales</taxon>
        <taxon>Mycosphaerellaceae</taxon>
        <taxon>Dothistroma</taxon>
    </lineage>
</organism>
<dbReference type="GO" id="GO:0032259">
    <property type="term" value="P:methylation"/>
    <property type="evidence" value="ECO:0007669"/>
    <property type="project" value="UniProtKB-KW"/>
</dbReference>
<keyword evidence="4" id="KW-0949">S-adenosyl-L-methionine</keyword>
<evidence type="ECO:0000256" key="1">
    <source>
        <dbReference type="ARBA" id="ARBA00004123"/>
    </source>
</evidence>
<dbReference type="HOGENOM" id="CLU_010595_2_0_1"/>
<dbReference type="Proteomes" id="UP000016933">
    <property type="component" value="Unassembled WGS sequence"/>
</dbReference>
<dbReference type="Gene3D" id="3.40.50.150">
    <property type="entry name" value="Vaccinia Virus protein VP39"/>
    <property type="match status" value="1"/>
</dbReference>
<evidence type="ECO:0000256" key="2">
    <source>
        <dbReference type="ARBA" id="ARBA00022603"/>
    </source>
</evidence>
<evidence type="ECO:0000256" key="7">
    <source>
        <dbReference type="ARBA" id="ARBA00023242"/>
    </source>
</evidence>
<dbReference type="GO" id="GO:0008168">
    <property type="term" value="F:methyltransferase activity"/>
    <property type="evidence" value="ECO:0007669"/>
    <property type="project" value="UniProtKB-KW"/>
</dbReference>
<accession>N1PUE2</accession>
<protein>
    <recommendedName>
        <fullName evidence="13">S-adenosyl-L-methionine-dependent methyltransferase</fullName>
    </recommendedName>
</protein>
<reference evidence="12" key="1">
    <citation type="journal article" date="2012" name="PLoS Genet.">
        <title>The genomes of the fungal plant pathogens Cladosporium fulvum and Dothistroma septosporum reveal adaptation to different hosts and lifestyles but also signatures of common ancestry.</title>
        <authorList>
            <person name="de Wit P.J.G.M."/>
            <person name="van der Burgt A."/>
            <person name="Oekmen B."/>
            <person name="Stergiopoulos I."/>
            <person name="Abd-Elsalam K.A."/>
            <person name="Aerts A.L."/>
            <person name="Bahkali A.H."/>
            <person name="Beenen H.G."/>
            <person name="Chettri P."/>
            <person name="Cox M.P."/>
            <person name="Datema E."/>
            <person name="de Vries R.P."/>
            <person name="Dhillon B."/>
            <person name="Ganley A.R."/>
            <person name="Griffiths S.A."/>
            <person name="Guo Y."/>
            <person name="Hamelin R.C."/>
            <person name="Henrissat B."/>
            <person name="Kabir M.S."/>
            <person name="Jashni M.K."/>
            <person name="Kema G."/>
            <person name="Klaubauf S."/>
            <person name="Lapidus A."/>
            <person name="Levasseur A."/>
            <person name="Lindquist E."/>
            <person name="Mehrabi R."/>
            <person name="Ohm R.A."/>
            <person name="Owen T.J."/>
            <person name="Salamov A."/>
            <person name="Schwelm A."/>
            <person name="Schijlen E."/>
            <person name="Sun H."/>
            <person name="van den Burg H.A."/>
            <person name="van Ham R.C.H.J."/>
            <person name="Zhang S."/>
            <person name="Goodwin S.B."/>
            <person name="Grigoriev I.V."/>
            <person name="Collemare J."/>
            <person name="Bradshaw R.E."/>
        </authorList>
    </citation>
    <scope>NUCLEOTIDE SEQUENCE [LARGE SCALE GENOMIC DNA]</scope>
    <source>
        <strain evidence="12">NZE10 / CBS 128990</strain>
    </source>
</reference>
<dbReference type="InterPro" id="IPR029063">
    <property type="entry name" value="SAM-dependent_MTases_sf"/>
</dbReference>
<dbReference type="eggNOG" id="ENOG502QQMC">
    <property type="taxonomic scope" value="Eukaryota"/>
</dbReference>
<gene>
    <name evidence="11" type="ORF">DOTSEDRAFT_148869</name>
</gene>
<evidence type="ECO:0000256" key="5">
    <source>
        <dbReference type="ARBA" id="ARBA00023015"/>
    </source>
</evidence>
<sequence length="344" mass="39201">MHALQATPVHAPAGPPTTTTTSPYDASAATMSRVPIAALLRPDAVEKFVMHDRTYYKYMNDIYNFPADDTEFERLDVMHQLIYSVALNNQLHLAVFRTPPTRILDVGFGTGFWMIDMESKYPRAEIIGLDLDDSVVKGNSKCVFKSPVDFTAPQWPVEDSSMDLVHMAQLCGCVPDWLAHYSKVFRCLRPGTGQIEHVEIDWQPRTQHQQPFSDAAMPMWNWWGWVCQASELAGKHMAYNPQTEETLERAGFVDISHKRVKIPLYCNGQKDPREWALAHGYQTAMGHVGSQSFPGFSMALLTRYLRFTPQQVYDLCDRVVQVARQKDVPLHVTLRVWTARRPQS</sequence>
<evidence type="ECO:0000256" key="9">
    <source>
        <dbReference type="ARBA" id="ARBA00047870"/>
    </source>
</evidence>
<keyword evidence="12" id="KW-1185">Reference proteome</keyword>
<evidence type="ECO:0000256" key="8">
    <source>
        <dbReference type="ARBA" id="ARBA00038158"/>
    </source>
</evidence>
<evidence type="ECO:0000256" key="6">
    <source>
        <dbReference type="ARBA" id="ARBA00023163"/>
    </source>
</evidence>
<comment type="similarity">
    <text evidence="8">Belongs to the methyltransferase superfamily. LaeA methyltransferase family.</text>
</comment>
<keyword evidence="5" id="KW-0805">Transcription regulation</keyword>
<dbReference type="Pfam" id="PF13489">
    <property type="entry name" value="Methyltransf_23"/>
    <property type="match status" value="1"/>
</dbReference>
<evidence type="ECO:0000313" key="11">
    <source>
        <dbReference type="EMBL" id="EME46563.1"/>
    </source>
</evidence>
<evidence type="ECO:0000256" key="4">
    <source>
        <dbReference type="ARBA" id="ARBA00022691"/>
    </source>
</evidence>
<keyword evidence="3" id="KW-0808">Transferase</keyword>
<keyword evidence="7" id="KW-0539">Nucleus</keyword>
<dbReference type="PANTHER" id="PTHR43591">
    <property type="entry name" value="METHYLTRANSFERASE"/>
    <property type="match status" value="1"/>
</dbReference>